<comment type="caution">
    <text evidence="2">The sequence shown here is derived from an EMBL/GenBank/DDBJ whole genome shotgun (WGS) entry which is preliminary data.</text>
</comment>
<evidence type="ECO:0000313" key="2">
    <source>
        <dbReference type="EMBL" id="KAH7087842.1"/>
    </source>
</evidence>
<feature type="compositionally biased region" description="Basic and acidic residues" evidence="1">
    <location>
        <begin position="276"/>
        <end position="288"/>
    </location>
</feature>
<protein>
    <submittedName>
        <fullName evidence="2">Uncharacterized protein</fullName>
    </submittedName>
</protein>
<evidence type="ECO:0000313" key="3">
    <source>
        <dbReference type="Proteomes" id="UP000813461"/>
    </source>
</evidence>
<keyword evidence="3" id="KW-1185">Reference proteome</keyword>
<reference evidence="2" key="1">
    <citation type="journal article" date="2021" name="Nat. Commun.">
        <title>Genetic determinants of endophytism in the Arabidopsis root mycobiome.</title>
        <authorList>
            <person name="Mesny F."/>
            <person name="Miyauchi S."/>
            <person name="Thiergart T."/>
            <person name="Pickel B."/>
            <person name="Atanasova L."/>
            <person name="Karlsson M."/>
            <person name="Huettel B."/>
            <person name="Barry K.W."/>
            <person name="Haridas S."/>
            <person name="Chen C."/>
            <person name="Bauer D."/>
            <person name="Andreopoulos W."/>
            <person name="Pangilinan J."/>
            <person name="LaButti K."/>
            <person name="Riley R."/>
            <person name="Lipzen A."/>
            <person name="Clum A."/>
            <person name="Drula E."/>
            <person name="Henrissat B."/>
            <person name="Kohler A."/>
            <person name="Grigoriev I.V."/>
            <person name="Martin F.M."/>
            <person name="Hacquard S."/>
        </authorList>
    </citation>
    <scope>NUCLEOTIDE SEQUENCE</scope>
    <source>
        <strain evidence="2">MPI-SDFR-AT-0120</strain>
    </source>
</reference>
<feature type="region of interest" description="Disordered" evidence="1">
    <location>
        <begin position="262"/>
        <end position="288"/>
    </location>
</feature>
<dbReference type="EMBL" id="JAGMVJ010000009">
    <property type="protein sequence ID" value="KAH7087842.1"/>
    <property type="molecule type" value="Genomic_DNA"/>
</dbReference>
<name>A0A8K0R9A3_9PLEO</name>
<dbReference type="PANTHER" id="PTHR24148">
    <property type="entry name" value="ANKYRIN REPEAT DOMAIN-CONTAINING PROTEIN 39 HOMOLOG-RELATED"/>
    <property type="match status" value="1"/>
</dbReference>
<dbReference type="Proteomes" id="UP000813461">
    <property type="component" value="Unassembled WGS sequence"/>
</dbReference>
<evidence type="ECO:0000256" key="1">
    <source>
        <dbReference type="SAM" id="MobiDB-lite"/>
    </source>
</evidence>
<accession>A0A8K0R9A3</accession>
<dbReference type="PANTHER" id="PTHR24148:SF82">
    <property type="entry name" value="HETEROKARYON INCOMPATIBILITY DOMAIN-CONTAINING PROTEIN"/>
    <property type="match status" value="1"/>
</dbReference>
<dbReference type="InterPro" id="IPR052895">
    <property type="entry name" value="HetReg/Transcr_Mod"/>
</dbReference>
<organism evidence="2 3">
    <name type="scientific">Paraphoma chrysanthemicola</name>
    <dbReference type="NCBI Taxonomy" id="798071"/>
    <lineage>
        <taxon>Eukaryota</taxon>
        <taxon>Fungi</taxon>
        <taxon>Dikarya</taxon>
        <taxon>Ascomycota</taxon>
        <taxon>Pezizomycotina</taxon>
        <taxon>Dothideomycetes</taxon>
        <taxon>Pleosporomycetidae</taxon>
        <taxon>Pleosporales</taxon>
        <taxon>Pleosporineae</taxon>
        <taxon>Phaeosphaeriaceae</taxon>
        <taxon>Paraphoma</taxon>
    </lineage>
</organism>
<sequence>MASMRMGYSLAIINVPKPSQAMGSFPEWITTKGAQIHFLLHATRDRQVTDARDKIYGLLGLTHLPLSPDAARQFDYKLPPVNYTSTILEVYFKATNSCLDGGRGLLRLDFLRDAGYIPEAIRKLCRRNASDISDVGNTEQGRWPTWVPDWSLNIQNSRIHGRARPLCQSWSYLRSNCAEKDVVTYWRHEMPDGTTHGPCLSGQGIVLLTIAETFSKNAKDCLRQHLQGHETYPFGELYYRDLISALPNLPVVVPEISSDLEDTSEANEFSRRRRQTPHDLRKEKPFLE</sequence>
<gene>
    <name evidence="2" type="ORF">FB567DRAFT_592499</name>
</gene>
<dbReference type="AlphaFoldDB" id="A0A8K0R9A3"/>
<proteinExistence type="predicted"/>